<organism evidence="1 2">
    <name type="scientific">Altererythrobacter arenosus</name>
    <dbReference type="NCBI Taxonomy" id="3032592"/>
    <lineage>
        <taxon>Bacteria</taxon>
        <taxon>Pseudomonadati</taxon>
        <taxon>Pseudomonadota</taxon>
        <taxon>Alphaproteobacteria</taxon>
        <taxon>Sphingomonadales</taxon>
        <taxon>Erythrobacteraceae</taxon>
        <taxon>Altererythrobacter</taxon>
    </lineage>
</organism>
<sequence>MDQPPATSVEIPVAASESVDAAQPVIEVREDGSTTIDILLPPPAPACVENEPDPFQNEIVVCRDVGNVHRLVHAVPGDAIEGSAIPRAEFKLSENATASADAEARAVGNTPANAAIVNVKVKFRP</sequence>
<dbReference type="EMBL" id="CP121106">
    <property type="protein sequence ID" value="WFL77522.1"/>
    <property type="molecule type" value="Genomic_DNA"/>
</dbReference>
<proteinExistence type="predicted"/>
<gene>
    <name evidence="1" type="ORF">P7228_00210</name>
</gene>
<evidence type="ECO:0000313" key="2">
    <source>
        <dbReference type="Proteomes" id="UP001215827"/>
    </source>
</evidence>
<protein>
    <submittedName>
        <fullName evidence="1">Uncharacterized protein</fullName>
    </submittedName>
</protein>
<dbReference type="RefSeq" id="WP_278016215.1">
    <property type="nucleotide sequence ID" value="NZ_CP121106.1"/>
</dbReference>
<name>A0ABY8FRN9_9SPHN</name>
<evidence type="ECO:0000313" key="1">
    <source>
        <dbReference type="EMBL" id="WFL77522.1"/>
    </source>
</evidence>
<reference evidence="1 2" key="1">
    <citation type="submission" date="2023-03" db="EMBL/GenBank/DDBJ databases">
        <title>Altererythrobacter sp. CAU 1644 isolated from sand.</title>
        <authorList>
            <person name="Kim W."/>
        </authorList>
    </citation>
    <scope>NUCLEOTIDE SEQUENCE [LARGE SCALE GENOMIC DNA]</scope>
    <source>
        <strain evidence="1 2">CAU 1644</strain>
    </source>
</reference>
<keyword evidence="2" id="KW-1185">Reference proteome</keyword>
<accession>A0ABY8FRN9</accession>
<dbReference type="Proteomes" id="UP001215827">
    <property type="component" value="Chromosome"/>
</dbReference>